<dbReference type="RefSeq" id="WP_077751060.1">
    <property type="nucleotide sequence ID" value="NZ_CP014782.1"/>
</dbReference>
<dbReference type="GO" id="GO:0016740">
    <property type="term" value="F:transferase activity"/>
    <property type="evidence" value="ECO:0007669"/>
    <property type="project" value="UniProtKB-KW"/>
</dbReference>
<dbReference type="AlphaFoldDB" id="A0A1S6HJS0"/>
<evidence type="ECO:0000313" key="3">
    <source>
        <dbReference type="Proteomes" id="UP000189545"/>
    </source>
</evidence>
<dbReference type="InterPro" id="IPR002818">
    <property type="entry name" value="DJ-1/PfpI"/>
</dbReference>
<dbReference type="Pfam" id="PF01965">
    <property type="entry name" value="DJ-1_PfpI"/>
    <property type="match status" value="1"/>
</dbReference>
<dbReference type="SUPFAM" id="SSF52317">
    <property type="entry name" value="Class I glutamine amidotransferase-like"/>
    <property type="match status" value="1"/>
</dbReference>
<evidence type="ECO:0000259" key="1">
    <source>
        <dbReference type="Pfam" id="PF01965"/>
    </source>
</evidence>
<dbReference type="InterPro" id="IPR029062">
    <property type="entry name" value="Class_I_gatase-like"/>
</dbReference>
<dbReference type="CDD" id="cd03139">
    <property type="entry name" value="GATase1_PfpI_2"/>
    <property type="match status" value="1"/>
</dbReference>
<dbReference type="InterPro" id="IPR052158">
    <property type="entry name" value="INH-QAR"/>
</dbReference>
<dbReference type="PANTHER" id="PTHR43130:SF15">
    <property type="entry name" value="THIJ_PFPI FAMILY PROTEIN (AFU_ORTHOLOGUE AFUA_5G14240)"/>
    <property type="match status" value="1"/>
</dbReference>
<feature type="domain" description="DJ-1/PfpI" evidence="1">
    <location>
        <begin position="52"/>
        <end position="213"/>
    </location>
</feature>
<sequence length="246" mass="27426">MNQKEGSALRIKPWPKKVDHYRVDFLSLSIGVMAAIGIPSQACATTEDKPFRILCFVFNDYETLDLHGPIEMLGHMKNVEITLVGNEKIVRSYQGTRIVTDTSTDYLTPCELFIVVGGIGTRSLVDNALRMEWIKNQVDVSDKVFSVCTGSALLAKAGVLDDINATTNKMAYKWVISLSDKVKWYPRAGWVDDGKFLTSSGVSAGTDAALYFVSQLHGMKEAKRIERLTEYNWNSDANNDPYAVEK</sequence>
<protein>
    <submittedName>
        <fullName evidence="2">Putative amidotransferase</fullName>
    </submittedName>
</protein>
<gene>
    <name evidence="2" type="ORF">Sps_00546</name>
</gene>
<evidence type="ECO:0000313" key="2">
    <source>
        <dbReference type="EMBL" id="AQS35744.1"/>
    </source>
</evidence>
<dbReference type="PANTHER" id="PTHR43130">
    <property type="entry name" value="ARAC-FAMILY TRANSCRIPTIONAL REGULATOR"/>
    <property type="match status" value="1"/>
</dbReference>
<reference evidence="2 3" key="1">
    <citation type="submission" date="2016-03" db="EMBL/GenBank/DDBJ databases">
        <title>Complete genome sequence of Shewanella psychrophila WP2, a deep sea bacterium isolated from west Pacific sediment.</title>
        <authorList>
            <person name="Xu G."/>
            <person name="Jian H."/>
        </authorList>
    </citation>
    <scope>NUCLEOTIDE SEQUENCE [LARGE SCALE GENOMIC DNA]</scope>
    <source>
        <strain evidence="2 3">WP2</strain>
    </source>
</reference>
<dbReference type="Proteomes" id="UP000189545">
    <property type="component" value="Chromosome"/>
</dbReference>
<proteinExistence type="predicted"/>
<organism evidence="2 3">
    <name type="scientific">Shewanella psychrophila</name>
    <dbReference type="NCBI Taxonomy" id="225848"/>
    <lineage>
        <taxon>Bacteria</taxon>
        <taxon>Pseudomonadati</taxon>
        <taxon>Pseudomonadota</taxon>
        <taxon>Gammaproteobacteria</taxon>
        <taxon>Alteromonadales</taxon>
        <taxon>Shewanellaceae</taxon>
        <taxon>Shewanella</taxon>
    </lineage>
</organism>
<dbReference type="Gene3D" id="3.40.50.880">
    <property type="match status" value="1"/>
</dbReference>
<dbReference type="STRING" id="225848.Sps_00546"/>
<keyword evidence="2" id="KW-0808">Transferase</keyword>
<dbReference type="EMBL" id="CP014782">
    <property type="protein sequence ID" value="AQS35744.1"/>
    <property type="molecule type" value="Genomic_DNA"/>
</dbReference>
<name>A0A1S6HJS0_9GAMM</name>
<accession>A0A1S6HJS0</accession>
<keyword evidence="3" id="KW-1185">Reference proteome</keyword>
<dbReference type="KEGG" id="spsw:Sps_00546"/>